<proteinExistence type="predicted"/>
<evidence type="ECO:0000313" key="1">
    <source>
        <dbReference type="EMBL" id="OGM98472.1"/>
    </source>
</evidence>
<protein>
    <submittedName>
        <fullName evidence="1">Uncharacterized protein</fullName>
    </submittedName>
</protein>
<reference evidence="1 2" key="1">
    <citation type="journal article" date="2016" name="Nat. Commun.">
        <title>Thousands of microbial genomes shed light on interconnected biogeochemical processes in an aquifer system.</title>
        <authorList>
            <person name="Anantharaman K."/>
            <person name="Brown C.T."/>
            <person name="Hug L.A."/>
            <person name="Sharon I."/>
            <person name="Castelle C.J."/>
            <person name="Probst A.J."/>
            <person name="Thomas B.C."/>
            <person name="Singh A."/>
            <person name="Wilkins M.J."/>
            <person name="Karaoz U."/>
            <person name="Brodie E.L."/>
            <person name="Williams K.H."/>
            <person name="Hubbard S.S."/>
            <person name="Banfield J.F."/>
        </authorList>
    </citation>
    <scope>NUCLEOTIDE SEQUENCE [LARGE SCALE GENOMIC DNA]</scope>
</reference>
<accession>A0A1F8ECD8</accession>
<sequence>MQEYYETKFDYQNRNEDTILIFTLFYDKFSVMNRKNVGKILGIVGMIIFGKGQVDSITNPIMENANNQLASFGAMDKPDLAVTAFSEVAIPQPQVRLVVGSFVSSAVTQFSTGISVGLMPAIVNTDSLAS</sequence>
<dbReference type="Proteomes" id="UP000176893">
    <property type="component" value="Unassembled WGS sequence"/>
</dbReference>
<gene>
    <name evidence="1" type="ORF">A2649_02760</name>
</gene>
<dbReference type="STRING" id="1802661.A2649_02760"/>
<dbReference type="AlphaFoldDB" id="A0A1F8ECD8"/>
<comment type="caution">
    <text evidence="1">The sequence shown here is derived from an EMBL/GenBank/DDBJ whole genome shotgun (WGS) entry which is preliminary data.</text>
</comment>
<evidence type="ECO:0000313" key="2">
    <source>
        <dbReference type="Proteomes" id="UP000176893"/>
    </source>
</evidence>
<dbReference type="EMBL" id="MGJB01000015">
    <property type="protein sequence ID" value="OGM98472.1"/>
    <property type="molecule type" value="Genomic_DNA"/>
</dbReference>
<organism evidence="1 2">
    <name type="scientific">Candidatus Yanofskybacteria bacterium RIFCSPHIGHO2_01_FULL_41_26</name>
    <dbReference type="NCBI Taxonomy" id="1802661"/>
    <lineage>
        <taxon>Bacteria</taxon>
        <taxon>Candidatus Yanofskyibacteriota</taxon>
    </lineage>
</organism>
<name>A0A1F8ECD8_9BACT</name>